<feature type="compositionally biased region" description="Polar residues" evidence="1">
    <location>
        <begin position="16"/>
        <end position="30"/>
    </location>
</feature>
<proteinExistence type="predicted"/>
<feature type="region of interest" description="Disordered" evidence="1">
    <location>
        <begin position="1"/>
        <end position="71"/>
    </location>
</feature>
<feature type="compositionally biased region" description="Basic and acidic residues" evidence="1">
    <location>
        <begin position="34"/>
        <end position="43"/>
    </location>
</feature>
<dbReference type="EMBL" id="JANAWD010002120">
    <property type="protein sequence ID" value="KAJ3472357.1"/>
    <property type="molecule type" value="Genomic_DNA"/>
</dbReference>
<keyword evidence="3" id="KW-1185">Reference proteome</keyword>
<sequence length="153" mass="16906">MPAKTAPQEPKHSRQRSSGDLTAGPSQPTSHKTKGVDNQDKGKGKATAAETGRGRGRGRSRSKGKGKARNQIRVYDNSLDLDSEDLSVAWQTHAAQRPDIKCTLIHFLGLLPDPFEIDISEESSQVFLEFLQDMVNTRFPHKEFYCGKLGCPL</sequence>
<organism evidence="2 3">
    <name type="scientific">Meripilus lineatus</name>
    <dbReference type="NCBI Taxonomy" id="2056292"/>
    <lineage>
        <taxon>Eukaryota</taxon>
        <taxon>Fungi</taxon>
        <taxon>Dikarya</taxon>
        <taxon>Basidiomycota</taxon>
        <taxon>Agaricomycotina</taxon>
        <taxon>Agaricomycetes</taxon>
        <taxon>Polyporales</taxon>
        <taxon>Meripilaceae</taxon>
        <taxon>Meripilus</taxon>
    </lineage>
</organism>
<evidence type="ECO:0000313" key="3">
    <source>
        <dbReference type="Proteomes" id="UP001212997"/>
    </source>
</evidence>
<evidence type="ECO:0000256" key="1">
    <source>
        <dbReference type="SAM" id="MobiDB-lite"/>
    </source>
</evidence>
<dbReference type="AlphaFoldDB" id="A0AAD5USX2"/>
<comment type="caution">
    <text evidence="2">The sequence shown here is derived from an EMBL/GenBank/DDBJ whole genome shotgun (WGS) entry which is preliminary data.</text>
</comment>
<gene>
    <name evidence="2" type="ORF">NLI96_g13363</name>
</gene>
<feature type="compositionally biased region" description="Basic residues" evidence="1">
    <location>
        <begin position="54"/>
        <end position="70"/>
    </location>
</feature>
<reference evidence="2" key="1">
    <citation type="submission" date="2022-07" db="EMBL/GenBank/DDBJ databases">
        <title>Genome Sequence of Physisporinus lineatus.</title>
        <authorList>
            <person name="Buettner E."/>
        </authorList>
    </citation>
    <scope>NUCLEOTIDE SEQUENCE</scope>
    <source>
        <strain evidence="2">VT162</strain>
    </source>
</reference>
<accession>A0AAD5USX2</accession>
<protein>
    <submittedName>
        <fullName evidence="2">Uncharacterized protein</fullName>
    </submittedName>
</protein>
<dbReference type="Proteomes" id="UP001212997">
    <property type="component" value="Unassembled WGS sequence"/>
</dbReference>
<evidence type="ECO:0000313" key="2">
    <source>
        <dbReference type="EMBL" id="KAJ3472357.1"/>
    </source>
</evidence>
<name>A0AAD5USX2_9APHY</name>